<dbReference type="Pfam" id="PF00126">
    <property type="entry name" value="HTH_1"/>
    <property type="match status" value="2"/>
</dbReference>
<dbReference type="AlphaFoldDB" id="A0A549TBM1"/>
<dbReference type="GO" id="GO:0000976">
    <property type="term" value="F:transcription cis-regulatory region binding"/>
    <property type="evidence" value="ECO:0007669"/>
    <property type="project" value="TreeGrafter"/>
</dbReference>
<dbReference type="InterPro" id="IPR005119">
    <property type="entry name" value="LysR_subst-bd"/>
</dbReference>
<evidence type="ECO:0000256" key="1">
    <source>
        <dbReference type="ARBA" id="ARBA00009437"/>
    </source>
</evidence>
<evidence type="ECO:0000313" key="6">
    <source>
        <dbReference type="EMBL" id="TRL39211.1"/>
    </source>
</evidence>
<comment type="caution">
    <text evidence="6">The sequence shown here is derived from an EMBL/GenBank/DDBJ whole genome shotgun (WGS) entry which is preliminary data.</text>
</comment>
<evidence type="ECO:0000256" key="4">
    <source>
        <dbReference type="ARBA" id="ARBA00023163"/>
    </source>
</evidence>
<evidence type="ECO:0000313" key="7">
    <source>
        <dbReference type="Proteomes" id="UP000316801"/>
    </source>
</evidence>
<evidence type="ECO:0000256" key="3">
    <source>
        <dbReference type="ARBA" id="ARBA00023125"/>
    </source>
</evidence>
<reference evidence="6 7" key="1">
    <citation type="submission" date="2019-07" db="EMBL/GenBank/DDBJ databases">
        <title>Ln-dependent methylotrophs.</title>
        <authorList>
            <person name="Tani A."/>
        </authorList>
    </citation>
    <scope>NUCLEOTIDE SEQUENCE [LARGE SCALE GENOMIC DNA]</scope>
    <source>
        <strain evidence="6 7">SM12</strain>
    </source>
</reference>
<keyword evidence="4" id="KW-0804">Transcription</keyword>
<comment type="similarity">
    <text evidence="1">Belongs to the LysR transcriptional regulatory family.</text>
</comment>
<feature type="domain" description="HTH lysR-type" evidence="5">
    <location>
        <begin position="12"/>
        <end position="69"/>
    </location>
</feature>
<feature type="domain" description="HTH lysR-type" evidence="5">
    <location>
        <begin position="101"/>
        <end position="158"/>
    </location>
</feature>
<dbReference type="Gene3D" id="1.10.10.10">
    <property type="entry name" value="Winged helix-like DNA-binding domain superfamily/Winged helix DNA-binding domain"/>
    <property type="match status" value="2"/>
</dbReference>
<dbReference type="PRINTS" id="PR00039">
    <property type="entry name" value="HTHLYSR"/>
</dbReference>
<keyword evidence="2" id="KW-0805">Transcription regulation</keyword>
<dbReference type="EMBL" id="VJMG01000022">
    <property type="protein sequence ID" value="TRL39211.1"/>
    <property type="molecule type" value="Genomic_DNA"/>
</dbReference>
<dbReference type="SUPFAM" id="SSF53850">
    <property type="entry name" value="Periplasmic binding protein-like II"/>
    <property type="match status" value="1"/>
</dbReference>
<evidence type="ECO:0000256" key="2">
    <source>
        <dbReference type="ARBA" id="ARBA00023015"/>
    </source>
</evidence>
<organism evidence="6 7">
    <name type="scientific">Rhizobium straminoryzae</name>
    <dbReference type="NCBI Taxonomy" id="1387186"/>
    <lineage>
        <taxon>Bacteria</taxon>
        <taxon>Pseudomonadati</taxon>
        <taxon>Pseudomonadota</taxon>
        <taxon>Alphaproteobacteria</taxon>
        <taxon>Hyphomicrobiales</taxon>
        <taxon>Rhizobiaceae</taxon>
        <taxon>Rhizobium/Agrobacterium group</taxon>
        <taxon>Rhizobium</taxon>
    </lineage>
</organism>
<dbReference type="Proteomes" id="UP000316801">
    <property type="component" value="Unassembled WGS sequence"/>
</dbReference>
<dbReference type="Gene3D" id="3.40.190.10">
    <property type="entry name" value="Periplasmic binding protein-like II"/>
    <property type="match status" value="2"/>
</dbReference>
<dbReference type="PANTHER" id="PTHR30126">
    <property type="entry name" value="HTH-TYPE TRANSCRIPTIONAL REGULATOR"/>
    <property type="match status" value="1"/>
</dbReference>
<keyword evidence="7" id="KW-1185">Reference proteome</keyword>
<dbReference type="Pfam" id="PF03466">
    <property type="entry name" value="LysR_substrate"/>
    <property type="match status" value="1"/>
</dbReference>
<keyword evidence="3" id="KW-0238">DNA-binding</keyword>
<dbReference type="PROSITE" id="PS50931">
    <property type="entry name" value="HTH_LYSR"/>
    <property type="match status" value="2"/>
</dbReference>
<dbReference type="InterPro" id="IPR036390">
    <property type="entry name" value="WH_DNA-bd_sf"/>
</dbReference>
<dbReference type="InterPro" id="IPR000847">
    <property type="entry name" value="LysR_HTH_N"/>
</dbReference>
<evidence type="ECO:0000259" key="5">
    <source>
        <dbReference type="PROSITE" id="PS50931"/>
    </source>
</evidence>
<proteinExistence type="inferred from homology"/>
<gene>
    <name evidence="6" type="ORF">FNA46_09960</name>
</gene>
<name>A0A549TBM1_9HYPH</name>
<sequence>MRPGARPAMTAQNLRHLRLFTAVARLKTLTAVAEAWHISQPAVTQAITKLERETGGSLFQRSRHGFFLTPRGHILQHRVDSAFALLDPVLEEISPRLKTTLTQAQLQALIAVGESENFTLAARRLALAQPTVHRAVTQVEQESARSLFERTAFGILPTRLCQSLIQAARLALYELDQAAAELSEFDGEEAGSVVVGAMPLARSTLLPRALRRFRLEHPTCPVRILDGPYDELLGGLRRGSIDLLVGALRVPAPIGDVVQTPLFHDRLALLAGPGHPLAGRPTPSIEDLLAYPWVVPRTGTPTRDQFETLFTAAGYRPPAPIIESGSLLLIRELLTDGRHLGCLSRHQSQPECEHGLLVALAFPTDHLLRPIGITTRANWRPTRAQKRMMALITAEGEDAARHQAQSQDAGLGA</sequence>
<protein>
    <submittedName>
        <fullName evidence="6">LysR family transcriptional regulator</fullName>
    </submittedName>
</protein>
<dbReference type="InterPro" id="IPR036388">
    <property type="entry name" value="WH-like_DNA-bd_sf"/>
</dbReference>
<accession>A0A549TBM1</accession>
<dbReference type="SUPFAM" id="SSF46785">
    <property type="entry name" value="Winged helix' DNA-binding domain"/>
    <property type="match status" value="2"/>
</dbReference>
<dbReference type="GO" id="GO:0003700">
    <property type="term" value="F:DNA-binding transcription factor activity"/>
    <property type="evidence" value="ECO:0007669"/>
    <property type="project" value="InterPro"/>
</dbReference>
<dbReference type="PANTHER" id="PTHR30126:SF98">
    <property type="entry name" value="HTH-TYPE TRANSCRIPTIONAL ACTIVATOR BAUR"/>
    <property type="match status" value="1"/>
</dbReference>